<keyword evidence="1" id="KW-0812">Transmembrane</keyword>
<evidence type="ECO:0000313" key="2">
    <source>
        <dbReference type="EMBL" id="CZR61921.1"/>
    </source>
</evidence>
<organism evidence="2 3">
    <name type="scientific">Phialocephala subalpina</name>
    <dbReference type="NCBI Taxonomy" id="576137"/>
    <lineage>
        <taxon>Eukaryota</taxon>
        <taxon>Fungi</taxon>
        <taxon>Dikarya</taxon>
        <taxon>Ascomycota</taxon>
        <taxon>Pezizomycotina</taxon>
        <taxon>Leotiomycetes</taxon>
        <taxon>Helotiales</taxon>
        <taxon>Mollisiaceae</taxon>
        <taxon>Phialocephala</taxon>
        <taxon>Phialocephala fortinii species complex</taxon>
    </lineage>
</organism>
<protein>
    <submittedName>
        <fullName evidence="2">Uncharacterized protein</fullName>
    </submittedName>
</protein>
<keyword evidence="1" id="KW-0472">Membrane</keyword>
<evidence type="ECO:0000313" key="3">
    <source>
        <dbReference type="Proteomes" id="UP000184330"/>
    </source>
</evidence>
<dbReference type="AlphaFoldDB" id="A0A1L7XA69"/>
<name>A0A1L7XA69_9HELO</name>
<feature type="transmembrane region" description="Helical" evidence="1">
    <location>
        <begin position="39"/>
        <end position="61"/>
    </location>
</feature>
<gene>
    <name evidence="2" type="ORF">PAC_11818</name>
</gene>
<dbReference type="EMBL" id="FJOG01000019">
    <property type="protein sequence ID" value="CZR61921.1"/>
    <property type="molecule type" value="Genomic_DNA"/>
</dbReference>
<evidence type="ECO:0000256" key="1">
    <source>
        <dbReference type="SAM" id="Phobius"/>
    </source>
</evidence>
<feature type="transmembrane region" description="Helical" evidence="1">
    <location>
        <begin position="76"/>
        <end position="94"/>
    </location>
</feature>
<sequence length="187" mass="21908">MEYVERALDAAAQKISRPFFAKSKEKVVLERQSRFRKHFALYLTDPSLSHNASSMLALAMYQARFPLKSGATNWDLAVRVIFHLVWSVALFVAFKGGHDIARDWKMNRLARQIRGECLFAELEKDAIGRDRLTELIGKLLREEGKNEIADEERERIIKGSIFKEEPFWKWNTVHQWPQSRKYKEVLV</sequence>
<accession>A0A1L7XA69</accession>
<proteinExistence type="predicted"/>
<dbReference type="Proteomes" id="UP000184330">
    <property type="component" value="Unassembled WGS sequence"/>
</dbReference>
<dbReference type="OrthoDB" id="10566495at2759"/>
<keyword evidence="1" id="KW-1133">Transmembrane helix</keyword>
<keyword evidence="3" id="KW-1185">Reference proteome</keyword>
<reference evidence="2 3" key="1">
    <citation type="submission" date="2016-03" db="EMBL/GenBank/DDBJ databases">
        <authorList>
            <person name="Ploux O."/>
        </authorList>
    </citation>
    <scope>NUCLEOTIDE SEQUENCE [LARGE SCALE GENOMIC DNA]</scope>
    <source>
        <strain evidence="2 3">UAMH 11012</strain>
    </source>
</reference>